<dbReference type="HOGENOM" id="CLU_2991746_0_0_9"/>
<protein>
    <submittedName>
        <fullName evidence="1">Uncharacterized protein</fullName>
    </submittedName>
</protein>
<gene>
    <name evidence="1" type="ORF">MITSMUL_04864</name>
</gene>
<dbReference type="Proteomes" id="UP000003671">
    <property type="component" value="Unassembled WGS sequence"/>
</dbReference>
<dbReference type="STRING" id="500635.MITSMUL_04864"/>
<organism evidence="1 2">
    <name type="scientific">Mitsuokella multacida DSM 20544</name>
    <dbReference type="NCBI Taxonomy" id="500635"/>
    <lineage>
        <taxon>Bacteria</taxon>
        <taxon>Bacillati</taxon>
        <taxon>Bacillota</taxon>
        <taxon>Negativicutes</taxon>
        <taxon>Selenomonadales</taxon>
        <taxon>Selenomonadaceae</taxon>
        <taxon>Mitsuokella</taxon>
    </lineage>
</organism>
<keyword evidence="2" id="KW-1185">Reference proteome</keyword>
<dbReference type="EMBL" id="ABWK02000018">
    <property type="protein sequence ID" value="EEX68408.1"/>
    <property type="molecule type" value="Genomic_DNA"/>
</dbReference>
<sequence length="57" mass="6716">MYFFHCNRKSSARQVLAKFIRLHYYKILNGDALTINGGNAMIDKVMRIMQDICSYRV</sequence>
<accession>C9KNR2</accession>
<evidence type="ECO:0000313" key="2">
    <source>
        <dbReference type="Proteomes" id="UP000003671"/>
    </source>
</evidence>
<reference evidence="1" key="1">
    <citation type="submission" date="2009-09" db="EMBL/GenBank/DDBJ databases">
        <authorList>
            <person name="Weinstock G."/>
            <person name="Sodergren E."/>
            <person name="Clifton S."/>
            <person name="Fulton L."/>
            <person name="Fulton B."/>
            <person name="Courtney L."/>
            <person name="Fronick C."/>
            <person name="Harrison M."/>
            <person name="Strong C."/>
            <person name="Farmer C."/>
            <person name="Delahaunty K."/>
            <person name="Markovic C."/>
            <person name="Hall O."/>
            <person name="Minx P."/>
            <person name="Tomlinson C."/>
            <person name="Mitreva M."/>
            <person name="Nelson J."/>
            <person name="Hou S."/>
            <person name="Wollam A."/>
            <person name="Pepin K.H."/>
            <person name="Johnson M."/>
            <person name="Bhonagiri V."/>
            <person name="Nash W.E."/>
            <person name="Warren W."/>
            <person name="Chinwalla A."/>
            <person name="Mardis E.R."/>
            <person name="Wilson R.K."/>
        </authorList>
    </citation>
    <scope>NUCLEOTIDE SEQUENCE [LARGE SCALE GENOMIC DNA]</scope>
    <source>
        <strain evidence="1">DSM 20544</strain>
    </source>
</reference>
<proteinExistence type="predicted"/>
<dbReference type="AlphaFoldDB" id="C9KNR2"/>
<comment type="caution">
    <text evidence="1">The sequence shown here is derived from an EMBL/GenBank/DDBJ whole genome shotgun (WGS) entry which is preliminary data.</text>
</comment>
<evidence type="ECO:0000313" key="1">
    <source>
        <dbReference type="EMBL" id="EEX68408.1"/>
    </source>
</evidence>
<name>C9KNR2_9FIRM</name>